<name>A0AAV9NU67_9PEZI</name>
<dbReference type="GeneID" id="89932415"/>
<dbReference type="EMBL" id="JAVRRT010000031">
    <property type="protein sequence ID" value="KAK5162934.1"/>
    <property type="molecule type" value="Genomic_DNA"/>
</dbReference>
<gene>
    <name evidence="1" type="ORF">LTR77_011095</name>
</gene>
<reference evidence="1 2" key="1">
    <citation type="submission" date="2023-08" db="EMBL/GenBank/DDBJ databases">
        <title>Black Yeasts Isolated from many extreme environments.</title>
        <authorList>
            <person name="Coleine C."/>
            <person name="Stajich J.E."/>
            <person name="Selbmann L."/>
        </authorList>
    </citation>
    <scope>NUCLEOTIDE SEQUENCE [LARGE SCALE GENOMIC DNA]</scope>
    <source>
        <strain evidence="1 2">CCFEE 5935</strain>
    </source>
</reference>
<dbReference type="RefSeq" id="XP_064653533.1">
    <property type="nucleotide sequence ID" value="XM_064808307.1"/>
</dbReference>
<dbReference type="Proteomes" id="UP001337655">
    <property type="component" value="Unassembled WGS sequence"/>
</dbReference>
<accession>A0AAV9NU67</accession>
<dbReference type="AlphaFoldDB" id="A0AAV9NU67"/>
<organism evidence="1 2">
    <name type="scientific">Saxophila tyrrhenica</name>
    <dbReference type="NCBI Taxonomy" id="1690608"/>
    <lineage>
        <taxon>Eukaryota</taxon>
        <taxon>Fungi</taxon>
        <taxon>Dikarya</taxon>
        <taxon>Ascomycota</taxon>
        <taxon>Pezizomycotina</taxon>
        <taxon>Dothideomycetes</taxon>
        <taxon>Dothideomycetidae</taxon>
        <taxon>Mycosphaerellales</taxon>
        <taxon>Extremaceae</taxon>
        <taxon>Saxophila</taxon>
    </lineage>
</organism>
<protein>
    <submittedName>
        <fullName evidence="1">Uncharacterized protein</fullName>
    </submittedName>
</protein>
<evidence type="ECO:0000313" key="2">
    <source>
        <dbReference type="Proteomes" id="UP001337655"/>
    </source>
</evidence>
<keyword evidence="2" id="KW-1185">Reference proteome</keyword>
<proteinExistence type="predicted"/>
<evidence type="ECO:0000313" key="1">
    <source>
        <dbReference type="EMBL" id="KAK5162934.1"/>
    </source>
</evidence>
<comment type="caution">
    <text evidence="1">The sequence shown here is derived from an EMBL/GenBank/DDBJ whole genome shotgun (WGS) entry which is preliminary data.</text>
</comment>
<sequence length="217" mass="25769">MDEVGKQMQRLDLTHTFTVRVGDQRTLYTLHRALAEQTSDYWTRNQAEFDLHGIPKAVFDVFFQWHLTGMNVIVLRSDEIPGLDNRRIRPRSSPNHRELMGIYSVALTLEDKAFQNAVMDRMIKTIMITREAPGQEVLVQVFTEKPNRCPMQRLVVRCWRKYLDEHKVDEQWDDWRDEFKKALAMEQNGTPDDAARWPSLRRRCEYHVHDERASRGR</sequence>